<comment type="caution">
    <text evidence="1">The sequence shown here is derived from an EMBL/GenBank/DDBJ whole genome shotgun (WGS) entry which is preliminary data.</text>
</comment>
<protein>
    <submittedName>
        <fullName evidence="1">Uncharacterized protein</fullName>
    </submittedName>
</protein>
<name>A0ABU6UUX2_9FABA</name>
<gene>
    <name evidence="1" type="ORF">PIB30_094886</name>
</gene>
<dbReference type="Proteomes" id="UP001341840">
    <property type="component" value="Unassembled WGS sequence"/>
</dbReference>
<organism evidence="1 2">
    <name type="scientific">Stylosanthes scabra</name>
    <dbReference type="NCBI Taxonomy" id="79078"/>
    <lineage>
        <taxon>Eukaryota</taxon>
        <taxon>Viridiplantae</taxon>
        <taxon>Streptophyta</taxon>
        <taxon>Embryophyta</taxon>
        <taxon>Tracheophyta</taxon>
        <taxon>Spermatophyta</taxon>
        <taxon>Magnoliopsida</taxon>
        <taxon>eudicotyledons</taxon>
        <taxon>Gunneridae</taxon>
        <taxon>Pentapetalae</taxon>
        <taxon>rosids</taxon>
        <taxon>fabids</taxon>
        <taxon>Fabales</taxon>
        <taxon>Fabaceae</taxon>
        <taxon>Papilionoideae</taxon>
        <taxon>50 kb inversion clade</taxon>
        <taxon>dalbergioids sensu lato</taxon>
        <taxon>Dalbergieae</taxon>
        <taxon>Pterocarpus clade</taxon>
        <taxon>Stylosanthes</taxon>
    </lineage>
</organism>
<dbReference type="EMBL" id="JASCZI010122958">
    <property type="protein sequence ID" value="MED6164931.1"/>
    <property type="molecule type" value="Genomic_DNA"/>
</dbReference>
<feature type="non-terminal residue" evidence="1">
    <location>
        <position position="68"/>
    </location>
</feature>
<proteinExistence type="predicted"/>
<reference evidence="1 2" key="1">
    <citation type="journal article" date="2023" name="Plants (Basel)">
        <title>Bridging the Gap: Combining Genomics and Transcriptomics Approaches to Understand Stylosanthes scabra, an Orphan Legume from the Brazilian Caatinga.</title>
        <authorList>
            <person name="Ferreira-Neto J.R.C."/>
            <person name="da Silva M.D."/>
            <person name="Binneck E."/>
            <person name="de Melo N.F."/>
            <person name="da Silva R.H."/>
            <person name="de Melo A.L.T.M."/>
            <person name="Pandolfi V."/>
            <person name="Bustamante F.O."/>
            <person name="Brasileiro-Vidal A.C."/>
            <person name="Benko-Iseppon A.M."/>
        </authorList>
    </citation>
    <scope>NUCLEOTIDE SEQUENCE [LARGE SCALE GENOMIC DNA]</scope>
    <source>
        <tissue evidence="1">Leaves</tissue>
    </source>
</reference>
<sequence length="68" mass="7796">MLPTLLFIHCATKSSIEAQFQHVYTHAKFKEVQAQFRGKINCTAGVMHRVFGIVSYEVQEQVSRDILN</sequence>
<evidence type="ECO:0000313" key="1">
    <source>
        <dbReference type="EMBL" id="MED6164931.1"/>
    </source>
</evidence>
<keyword evidence="2" id="KW-1185">Reference proteome</keyword>
<evidence type="ECO:0000313" key="2">
    <source>
        <dbReference type="Proteomes" id="UP001341840"/>
    </source>
</evidence>
<accession>A0ABU6UUX2</accession>